<gene>
    <name evidence="7" type="ORF">NOI20_01140</name>
</gene>
<dbReference type="InterPro" id="IPR047200">
    <property type="entry name" value="MFS_YcaD-like"/>
</dbReference>
<comment type="caution">
    <text evidence="7">The sequence shown here is derived from an EMBL/GenBank/DDBJ whole genome shotgun (WGS) entry which is preliminary data.</text>
</comment>
<evidence type="ECO:0000313" key="7">
    <source>
        <dbReference type="EMBL" id="MDQ2092713.1"/>
    </source>
</evidence>
<name>A0AAJ1U7W2_9RHOB</name>
<protein>
    <submittedName>
        <fullName evidence="7">MFS transporter</fullName>
    </submittedName>
</protein>
<accession>A0AAJ1U7W2</accession>
<evidence type="ECO:0000313" key="8">
    <source>
        <dbReference type="Proteomes" id="UP001227162"/>
    </source>
</evidence>
<dbReference type="Gene3D" id="1.20.1250.20">
    <property type="entry name" value="MFS general substrate transporter like domains"/>
    <property type="match status" value="2"/>
</dbReference>
<dbReference type="PANTHER" id="PTHR23521">
    <property type="entry name" value="TRANSPORTER MFS SUPERFAMILY"/>
    <property type="match status" value="1"/>
</dbReference>
<reference evidence="7" key="2">
    <citation type="submission" date="2023-04" db="EMBL/GenBank/DDBJ databases">
        <title>'Rhodoalgimonas zhirmunskyi' gen. nov., isolated from a red alga.</title>
        <authorList>
            <person name="Nedashkovskaya O.I."/>
            <person name="Otstavnykh N.Y."/>
            <person name="Bystritskaya E.P."/>
            <person name="Balabanova L.A."/>
            <person name="Isaeva M.P."/>
        </authorList>
    </citation>
    <scope>NUCLEOTIDE SEQUENCE</scope>
    <source>
        <strain evidence="7">10Alg 79</strain>
    </source>
</reference>
<feature type="transmembrane region" description="Helical" evidence="5">
    <location>
        <begin position="202"/>
        <end position="224"/>
    </location>
</feature>
<reference evidence="7" key="1">
    <citation type="submission" date="2022-07" db="EMBL/GenBank/DDBJ databases">
        <authorList>
            <person name="Otstavnykh N."/>
            <person name="Isaeva M."/>
            <person name="Bystritskaya E."/>
        </authorList>
    </citation>
    <scope>NUCLEOTIDE SEQUENCE</scope>
    <source>
        <strain evidence="7">10Alg 79</strain>
    </source>
</reference>
<dbReference type="EMBL" id="JANFFA010000001">
    <property type="protein sequence ID" value="MDQ2092713.1"/>
    <property type="molecule type" value="Genomic_DNA"/>
</dbReference>
<dbReference type="Proteomes" id="UP001227162">
    <property type="component" value="Unassembled WGS sequence"/>
</dbReference>
<evidence type="ECO:0000256" key="5">
    <source>
        <dbReference type="SAM" id="Phobius"/>
    </source>
</evidence>
<feature type="compositionally biased region" description="Basic and acidic residues" evidence="4">
    <location>
        <begin position="422"/>
        <end position="439"/>
    </location>
</feature>
<keyword evidence="8" id="KW-1185">Reference proteome</keyword>
<feature type="domain" description="Major facilitator superfamily (MFS) profile" evidence="6">
    <location>
        <begin position="199"/>
        <end position="439"/>
    </location>
</feature>
<proteinExistence type="predicted"/>
<dbReference type="RefSeq" id="WP_317624332.1">
    <property type="nucleotide sequence ID" value="NZ_JANFFA010000001.1"/>
</dbReference>
<feature type="transmembrane region" description="Helical" evidence="5">
    <location>
        <begin position="355"/>
        <end position="377"/>
    </location>
</feature>
<dbReference type="CDD" id="cd17477">
    <property type="entry name" value="MFS_YcaD_like"/>
    <property type="match status" value="1"/>
</dbReference>
<evidence type="ECO:0000256" key="1">
    <source>
        <dbReference type="ARBA" id="ARBA00022692"/>
    </source>
</evidence>
<dbReference type="InterPro" id="IPR020846">
    <property type="entry name" value="MFS_dom"/>
</dbReference>
<evidence type="ECO:0000256" key="3">
    <source>
        <dbReference type="ARBA" id="ARBA00023136"/>
    </source>
</evidence>
<feature type="transmembrane region" description="Helical" evidence="5">
    <location>
        <begin position="103"/>
        <end position="119"/>
    </location>
</feature>
<dbReference type="PANTHER" id="PTHR23521:SF3">
    <property type="entry name" value="MFS TRANSPORTER"/>
    <property type="match status" value="1"/>
</dbReference>
<keyword evidence="2 5" id="KW-1133">Transmembrane helix</keyword>
<dbReference type="InterPro" id="IPR011701">
    <property type="entry name" value="MFS"/>
</dbReference>
<feature type="transmembrane region" description="Helical" evidence="5">
    <location>
        <begin position="42"/>
        <end position="62"/>
    </location>
</feature>
<dbReference type="SUPFAM" id="SSF103473">
    <property type="entry name" value="MFS general substrate transporter"/>
    <property type="match status" value="1"/>
</dbReference>
<dbReference type="AlphaFoldDB" id="A0AAJ1U7W2"/>
<feature type="compositionally biased region" description="Acidic residues" evidence="4">
    <location>
        <begin position="408"/>
        <end position="421"/>
    </location>
</feature>
<feature type="transmembrane region" description="Helical" evidence="5">
    <location>
        <begin position="74"/>
        <end position="97"/>
    </location>
</feature>
<feature type="transmembrane region" description="Helical" evidence="5">
    <location>
        <begin position="289"/>
        <end position="309"/>
    </location>
</feature>
<dbReference type="InterPro" id="IPR036259">
    <property type="entry name" value="MFS_trans_sf"/>
</dbReference>
<dbReference type="GO" id="GO:0005886">
    <property type="term" value="C:plasma membrane"/>
    <property type="evidence" value="ECO:0007669"/>
    <property type="project" value="TreeGrafter"/>
</dbReference>
<evidence type="ECO:0000256" key="2">
    <source>
        <dbReference type="ARBA" id="ARBA00022989"/>
    </source>
</evidence>
<evidence type="ECO:0000259" key="6">
    <source>
        <dbReference type="PROSITE" id="PS50850"/>
    </source>
</evidence>
<feature type="region of interest" description="Disordered" evidence="4">
    <location>
        <begin position="392"/>
        <end position="439"/>
    </location>
</feature>
<dbReference type="PROSITE" id="PS50850">
    <property type="entry name" value="MFS"/>
    <property type="match status" value="1"/>
</dbReference>
<feature type="transmembrane region" description="Helical" evidence="5">
    <location>
        <begin position="156"/>
        <end position="181"/>
    </location>
</feature>
<dbReference type="GO" id="GO:0022857">
    <property type="term" value="F:transmembrane transporter activity"/>
    <property type="evidence" value="ECO:0007669"/>
    <property type="project" value="InterPro"/>
</dbReference>
<sequence>MVRQLFPISALLLGSALLLFAGGINSLLLPVRGTSEGFSAASLGLLGTGWAIGYVLGCWWTPRLVGRVGHVRSFGVMSSFAGVALLMSLLFLTPYVWVPLRGLSGFCFAGAAMIVESWLSERADATSRGKVFGVYTMVNLGASTAGQLVLTTGDTSGYLFFVLGAIFYSLALVPTAISSSVSPRPLVSVKLDLRALWRNSPVAVFGVFCVGISNSAFGTLAAVYADRAGLALASLALFASLPVLAGALTQVPVGFLSDRFDRRKVLLGVAFLALAVDMVFLVLQPEDRMLNLVLSATFGAAIYAMYPVIIAHANDHADDGHFIQTSGGLLMIFGMGSIFGPAVAGFAMSGVGQQGLFLTTAAAHLGLILFVMVRVAIRAPVAEEEKSDFVMAPSARGATPETAALAVGEEELGEEAGDDEAAAEKSEDAESEPRDPVAP</sequence>
<evidence type="ECO:0000256" key="4">
    <source>
        <dbReference type="SAM" id="MobiDB-lite"/>
    </source>
</evidence>
<dbReference type="Pfam" id="PF07690">
    <property type="entry name" value="MFS_1"/>
    <property type="match status" value="1"/>
</dbReference>
<feature type="transmembrane region" description="Helical" evidence="5">
    <location>
        <begin position="131"/>
        <end position="150"/>
    </location>
</feature>
<feature type="transmembrane region" description="Helical" evidence="5">
    <location>
        <begin position="265"/>
        <end position="283"/>
    </location>
</feature>
<feature type="transmembrane region" description="Helical" evidence="5">
    <location>
        <begin position="230"/>
        <end position="253"/>
    </location>
</feature>
<organism evidence="7 8">
    <name type="scientific">Rhodalgimonas zhirmunskyi</name>
    <dbReference type="NCBI Taxonomy" id="2964767"/>
    <lineage>
        <taxon>Bacteria</taxon>
        <taxon>Pseudomonadati</taxon>
        <taxon>Pseudomonadota</taxon>
        <taxon>Alphaproteobacteria</taxon>
        <taxon>Rhodobacterales</taxon>
        <taxon>Roseobacteraceae</taxon>
        <taxon>Rhodalgimonas</taxon>
    </lineage>
</organism>
<keyword evidence="1 5" id="KW-0812">Transmembrane</keyword>
<feature type="transmembrane region" description="Helical" evidence="5">
    <location>
        <begin position="329"/>
        <end position="349"/>
    </location>
</feature>
<keyword evidence="3 5" id="KW-0472">Membrane</keyword>